<keyword evidence="2" id="KW-0238">DNA-binding</keyword>
<name>A0ABS9WWW5_9GAMM</name>
<comment type="caution">
    <text evidence="2">The sequence shown here is derived from an EMBL/GenBank/DDBJ whole genome shotgun (WGS) entry which is preliminary data.</text>
</comment>
<dbReference type="Proteomes" id="UP001139646">
    <property type="component" value="Unassembled WGS sequence"/>
</dbReference>
<dbReference type="SUPFAM" id="SSF46785">
    <property type="entry name" value="Winged helix' DNA-binding domain"/>
    <property type="match status" value="1"/>
</dbReference>
<dbReference type="InterPro" id="IPR036388">
    <property type="entry name" value="WH-like_DNA-bd_sf"/>
</dbReference>
<dbReference type="InterPro" id="IPR036390">
    <property type="entry name" value="WH_DNA-bd_sf"/>
</dbReference>
<dbReference type="Pfam" id="PF13463">
    <property type="entry name" value="HTH_27"/>
    <property type="match status" value="1"/>
</dbReference>
<sequence length="108" mass="12360">MHHRDNEQRRVDICFMLNIEDTHTVNYALKKLIKKELIIGKKRGKEMYYATTEKGHELCKEYRAIREECLISGLSSMNHGPEDLSKTAATLRSLSGMYDQAARAAACL</sequence>
<proteinExistence type="predicted"/>
<dbReference type="EMBL" id="JAKKSL010000001">
    <property type="protein sequence ID" value="MCI2282370.1"/>
    <property type="molecule type" value="Genomic_DNA"/>
</dbReference>
<accession>A0ABS9WWW5</accession>
<reference evidence="2" key="1">
    <citation type="submission" date="2022-01" db="EMBL/GenBank/DDBJ databases">
        <title>Colwellia maritima, isolated from seawater.</title>
        <authorList>
            <person name="Kristyanto S."/>
            <person name="Jung J."/>
            <person name="Jeon C.O."/>
        </authorList>
    </citation>
    <scope>NUCLEOTIDE SEQUENCE</scope>
    <source>
        <strain evidence="2">MSW7</strain>
    </source>
</reference>
<protein>
    <submittedName>
        <fullName evidence="2">Winged helix DNA-binding protein</fullName>
    </submittedName>
</protein>
<evidence type="ECO:0000313" key="2">
    <source>
        <dbReference type="EMBL" id="MCI2282370.1"/>
    </source>
</evidence>
<dbReference type="GO" id="GO:0003677">
    <property type="term" value="F:DNA binding"/>
    <property type="evidence" value="ECO:0007669"/>
    <property type="project" value="UniProtKB-KW"/>
</dbReference>
<gene>
    <name evidence="2" type="ORF">L3081_01870</name>
</gene>
<organism evidence="2 3">
    <name type="scientific">Colwellia maritima</name>
    <dbReference type="NCBI Taxonomy" id="2912588"/>
    <lineage>
        <taxon>Bacteria</taxon>
        <taxon>Pseudomonadati</taxon>
        <taxon>Pseudomonadota</taxon>
        <taxon>Gammaproteobacteria</taxon>
        <taxon>Alteromonadales</taxon>
        <taxon>Colwelliaceae</taxon>
        <taxon>Colwellia</taxon>
    </lineage>
</organism>
<evidence type="ECO:0000259" key="1">
    <source>
        <dbReference type="Pfam" id="PF13463"/>
    </source>
</evidence>
<dbReference type="InterPro" id="IPR000835">
    <property type="entry name" value="HTH_MarR-typ"/>
</dbReference>
<dbReference type="Gene3D" id="1.10.10.10">
    <property type="entry name" value="Winged helix-like DNA-binding domain superfamily/Winged helix DNA-binding domain"/>
    <property type="match status" value="1"/>
</dbReference>
<keyword evidence="3" id="KW-1185">Reference proteome</keyword>
<feature type="domain" description="HTH marR-type" evidence="1">
    <location>
        <begin position="3"/>
        <end position="55"/>
    </location>
</feature>
<evidence type="ECO:0000313" key="3">
    <source>
        <dbReference type="Proteomes" id="UP001139646"/>
    </source>
</evidence>